<dbReference type="AlphaFoldDB" id="K1XD45"/>
<evidence type="ECO:0000256" key="1">
    <source>
        <dbReference type="ARBA" id="ARBA00022741"/>
    </source>
</evidence>
<accession>K1XD45</accession>
<evidence type="ECO:0000259" key="3">
    <source>
        <dbReference type="Pfam" id="PF00176"/>
    </source>
</evidence>
<gene>
    <name evidence="4" type="ORF">MBM_02965</name>
</gene>
<keyword evidence="2" id="KW-0067">ATP-binding</keyword>
<dbReference type="InterPro" id="IPR038718">
    <property type="entry name" value="SNF2-like_sf"/>
</dbReference>
<keyword evidence="1" id="KW-0547">Nucleotide-binding</keyword>
<keyword evidence="5" id="KW-1185">Reference proteome</keyword>
<name>K1XD45_MARBU</name>
<dbReference type="Pfam" id="PF00176">
    <property type="entry name" value="SNF2-rel_dom"/>
    <property type="match status" value="1"/>
</dbReference>
<proteinExistence type="predicted"/>
<reference evidence="4 5" key="1">
    <citation type="journal article" date="2012" name="BMC Genomics">
        <title>Sequencing the genome of Marssonina brunnea reveals fungus-poplar co-evolution.</title>
        <authorList>
            <person name="Zhu S."/>
            <person name="Cao Y.-Z."/>
            <person name="Jiang C."/>
            <person name="Tan B.-Y."/>
            <person name="Wang Z."/>
            <person name="Feng S."/>
            <person name="Zhang L."/>
            <person name="Su X.-H."/>
            <person name="Brejova B."/>
            <person name="Vinar T."/>
            <person name="Xu M."/>
            <person name="Wang M.-X."/>
            <person name="Zhang S.-G."/>
            <person name="Huang M.-R."/>
            <person name="Wu R."/>
            <person name="Zhou Y."/>
        </authorList>
    </citation>
    <scope>NUCLEOTIDE SEQUENCE [LARGE SCALE GENOMIC DNA]</scope>
    <source>
        <strain evidence="4 5">MB_m1</strain>
    </source>
</reference>
<dbReference type="InterPro" id="IPR027417">
    <property type="entry name" value="P-loop_NTPase"/>
</dbReference>
<dbReference type="Gene3D" id="3.40.50.10810">
    <property type="entry name" value="Tandem AAA-ATPase domain"/>
    <property type="match status" value="1"/>
</dbReference>
<dbReference type="KEGG" id="mbe:MBM_02965"/>
<dbReference type="EMBL" id="JH921432">
    <property type="protein sequence ID" value="EKD18723.1"/>
    <property type="molecule type" value="Genomic_DNA"/>
</dbReference>
<dbReference type="GeneID" id="18758900"/>
<dbReference type="Proteomes" id="UP000006753">
    <property type="component" value="Unassembled WGS sequence"/>
</dbReference>
<evidence type="ECO:0000313" key="4">
    <source>
        <dbReference type="EMBL" id="EKD18723.1"/>
    </source>
</evidence>
<feature type="domain" description="SNF2 N-terminal" evidence="3">
    <location>
        <begin position="56"/>
        <end position="277"/>
    </location>
</feature>
<sequence length="283" mass="31904">MSTSRWFELQAEIANEFSNAVFQCLEYSTICEELGFDHNRPRFEAMSPDLILTPGQVTGIGWTVRRFSEDHNPTMMGQLIADFCGSGKTGIAIGIILYLEQLDKEGRAHSVAEGNRFQSSAILLAVPLNVCSQLVSELQRWAPALKFERYYNAADPDPIRAQDFAPGGRFDLYEPDNPHLFLTTFTYFSTNHPAPWMYDANLNEYSLNPAYDRSTSLANVFEFLLVDEADQLKKGVSGTWGAAFVALKARKRTTFTAILFPNRISDMIGMLELLEPPPDRLWP</sequence>
<dbReference type="HOGENOM" id="CLU_983793_0_0_1"/>
<dbReference type="RefSeq" id="XP_007290854.1">
    <property type="nucleotide sequence ID" value="XM_007290792.1"/>
</dbReference>
<organism evidence="4 5">
    <name type="scientific">Marssonina brunnea f. sp. multigermtubi (strain MB_m1)</name>
    <name type="common">Marssonina leaf spot fungus</name>
    <dbReference type="NCBI Taxonomy" id="1072389"/>
    <lineage>
        <taxon>Eukaryota</taxon>
        <taxon>Fungi</taxon>
        <taxon>Dikarya</taxon>
        <taxon>Ascomycota</taxon>
        <taxon>Pezizomycotina</taxon>
        <taxon>Leotiomycetes</taxon>
        <taxon>Helotiales</taxon>
        <taxon>Drepanopezizaceae</taxon>
        <taxon>Drepanopeziza</taxon>
    </lineage>
</organism>
<evidence type="ECO:0000313" key="5">
    <source>
        <dbReference type="Proteomes" id="UP000006753"/>
    </source>
</evidence>
<protein>
    <recommendedName>
        <fullName evidence="3">SNF2 N-terminal domain-containing protein</fullName>
    </recommendedName>
</protein>
<dbReference type="InterPro" id="IPR000330">
    <property type="entry name" value="SNF2_N"/>
</dbReference>
<dbReference type="InParanoid" id="K1XD45"/>
<evidence type="ECO:0000256" key="2">
    <source>
        <dbReference type="ARBA" id="ARBA00022840"/>
    </source>
</evidence>
<dbReference type="STRING" id="1072389.K1XD45"/>
<dbReference type="SUPFAM" id="SSF52540">
    <property type="entry name" value="P-loop containing nucleoside triphosphate hydrolases"/>
    <property type="match status" value="1"/>
</dbReference>
<dbReference type="GO" id="GO:0005524">
    <property type="term" value="F:ATP binding"/>
    <property type="evidence" value="ECO:0007669"/>
    <property type="project" value="InterPro"/>
</dbReference>